<dbReference type="CDD" id="cd07229">
    <property type="entry name" value="Pat_TGL3_like"/>
    <property type="match status" value="1"/>
</dbReference>
<dbReference type="PANTHER" id="PTHR14226:SF44">
    <property type="entry name" value="TRIACYLGLYCEROL LIPASE 3"/>
    <property type="match status" value="1"/>
</dbReference>
<keyword evidence="9" id="KW-1185">Reference proteome</keyword>
<feature type="transmembrane region" description="Helical" evidence="5">
    <location>
        <begin position="168"/>
        <end position="187"/>
    </location>
</feature>
<dbReference type="VEuPathDB" id="FungiDB:SJAG_02487"/>
<evidence type="ECO:0000256" key="2">
    <source>
        <dbReference type="ARBA" id="ARBA00022963"/>
    </source>
</evidence>
<keyword evidence="3" id="KW-0443">Lipid metabolism</keyword>
<organism evidence="7 9">
    <name type="scientific">Schizosaccharomyces japonicus (strain yFS275 / FY16936)</name>
    <name type="common">Fission yeast</name>
    <dbReference type="NCBI Taxonomy" id="402676"/>
    <lineage>
        <taxon>Eukaryota</taxon>
        <taxon>Fungi</taxon>
        <taxon>Dikarya</taxon>
        <taxon>Ascomycota</taxon>
        <taxon>Taphrinomycotina</taxon>
        <taxon>Schizosaccharomycetes</taxon>
        <taxon>Schizosaccharomycetales</taxon>
        <taxon>Schizosaccharomycetaceae</taxon>
        <taxon>Schizosaccharomyces</taxon>
    </lineage>
</organism>
<feature type="transmembrane region" description="Helical" evidence="5">
    <location>
        <begin position="12"/>
        <end position="31"/>
    </location>
</feature>
<keyword evidence="5" id="KW-0812">Transmembrane</keyword>
<dbReference type="GeneID" id="7049238"/>
<feature type="transmembrane region" description="Helical" evidence="5">
    <location>
        <begin position="207"/>
        <end position="228"/>
    </location>
</feature>
<evidence type="ECO:0000313" key="7">
    <source>
        <dbReference type="EMBL" id="EEB07401.1"/>
    </source>
</evidence>
<dbReference type="GO" id="GO:0016042">
    <property type="term" value="P:lipid catabolic process"/>
    <property type="evidence" value="ECO:0007669"/>
    <property type="project" value="UniProtKB-KW"/>
</dbReference>
<dbReference type="EMBL" id="KE651166">
    <property type="protein sequence ID" value="EEB07401.1"/>
    <property type="molecule type" value="Genomic_DNA"/>
</dbReference>
<proteinExistence type="predicted"/>
<keyword evidence="2" id="KW-0442">Lipid degradation</keyword>
<protein>
    <submittedName>
        <fullName evidence="7">Triacylglycerol lipase</fullName>
    </submittedName>
</protein>
<evidence type="ECO:0000256" key="1">
    <source>
        <dbReference type="ARBA" id="ARBA00022801"/>
    </source>
</evidence>
<evidence type="ECO:0000259" key="6">
    <source>
        <dbReference type="PROSITE" id="PS51635"/>
    </source>
</evidence>
<sequence length="544" mass="62368">MLQRNSDSRGYVYGTISTIWLLLVSLFEWLLSSLNALRHDNNGTVKRKRLAASDCTSWQDWKETALSLDKRTNNFRWRYYTASAEYDYKLIQRRLECLKRYRSEKNDRAIMCTLRSGFIRNLGNLGDPSLFTRTYYGTKILIEDYVHETCKCLHSVRMSKEIPRIEKLEFFFAAKLSIGRTCLFFNGGTAYGLYHFGIAKALWERGLLPRVIAGSASGALIAALLGVYTKEEYPRMFSEFSSNLWETCKYTVGFSLSKLLRYGNMLDISIILKTVRKCTGNMTFQEAYDRTGRVINIVITPFAFSGSPVVLNYLTAPDVLIWSAARTSNSWAPVFRSSKLITKQSDGSLKSCALEEFVGSRPERNAFFSSSAFARISEIFNVNHFVITQSRPSLFPFISDELHHHSYHVYWVKLLRVLSLSLAFRMRQLDLLGFVPSKLRRFVLKDAVLSPHIILTPNFSFSDIVHTFTEPSPDHINYWILVGERTAWQAITLLRVRCKIELAIEKAEDSLFAEGHSPDESICRNEESESVNIKAFSETTSEMN</sequence>
<dbReference type="Pfam" id="PF11815">
    <property type="entry name" value="DUF3336"/>
    <property type="match status" value="1"/>
</dbReference>
<dbReference type="OrthoDB" id="10049244at2759"/>
<dbReference type="GO" id="GO:0006642">
    <property type="term" value="P:triglyceride mobilization"/>
    <property type="evidence" value="ECO:0007669"/>
    <property type="project" value="EnsemblFungi"/>
</dbReference>
<reference evidence="7 9" key="1">
    <citation type="journal article" date="2011" name="Science">
        <title>Comparative functional genomics of the fission yeasts.</title>
        <authorList>
            <person name="Rhind N."/>
            <person name="Chen Z."/>
            <person name="Yassour M."/>
            <person name="Thompson D.A."/>
            <person name="Haas B.J."/>
            <person name="Habib N."/>
            <person name="Wapinski I."/>
            <person name="Roy S."/>
            <person name="Lin M.F."/>
            <person name="Heiman D.I."/>
            <person name="Young S.K."/>
            <person name="Furuya K."/>
            <person name="Guo Y."/>
            <person name="Pidoux A."/>
            <person name="Chen H.M."/>
            <person name="Robbertse B."/>
            <person name="Goldberg J.M."/>
            <person name="Aoki K."/>
            <person name="Bayne E.H."/>
            <person name="Berlin A.M."/>
            <person name="Desjardins C.A."/>
            <person name="Dobbs E."/>
            <person name="Dukaj L."/>
            <person name="Fan L."/>
            <person name="FitzGerald M.G."/>
            <person name="French C."/>
            <person name="Gujja S."/>
            <person name="Hansen K."/>
            <person name="Keifenheim D."/>
            <person name="Levin J.Z."/>
            <person name="Mosher R.A."/>
            <person name="Mueller C.A."/>
            <person name="Pfiffner J."/>
            <person name="Priest M."/>
            <person name="Russ C."/>
            <person name="Smialowska A."/>
            <person name="Swoboda P."/>
            <person name="Sykes S.M."/>
            <person name="Vaughn M."/>
            <person name="Vengrova S."/>
            <person name="Yoder R."/>
            <person name="Zeng Q."/>
            <person name="Allshire R."/>
            <person name="Baulcombe D."/>
            <person name="Birren B.W."/>
            <person name="Brown W."/>
            <person name="Ekwall K."/>
            <person name="Kellis M."/>
            <person name="Leatherwood J."/>
            <person name="Levin H."/>
            <person name="Margalit H."/>
            <person name="Martienssen R."/>
            <person name="Nieduszynski C.A."/>
            <person name="Spatafora J.W."/>
            <person name="Friedman N."/>
            <person name="Dalgaard J.Z."/>
            <person name="Baumann P."/>
            <person name="Niki H."/>
            <person name="Regev A."/>
            <person name="Nusbaum C."/>
        </authorList>
    </citation>
    <scope>NUCLEOTIDE SEQUENCE [LARGE SCALE GENOMIC DNA]</scope>
    <source>
        <strain evidence="9">yFS275 / FY16936</strain>
    </source>
</reference>
<dbReference type="AlphaFoldDB" id="B6K2M0"/>
<comment type="caution">
    <text evidence="4">Lacks conserved residue(s) required for the propagation of feature annotation.</text>
</comment>
<dbReference type="Gene3D" id="3.40.1090.10">
    <property type="entry name" value="Cytosolic phospholipase A2 catalytic domain"/>
    <property type="match status" value="1"/>
</dbReference>
<evidence type="ECO:0000313" key="8">
    <source>
        <dbReference type="JaponicusDB" id="SJAG_02487"/>
    </source>
</evidence>
<dbReference type="OMA" id="SIVPWPH"/>
<evidence type="ECO:0000256" key="3">
    <source>
        <dbReference type="ARBA" id="ARBA00023098"/>
    </source>
</evidence>
<keyword evidence="5" id="KW-1133">Transmembrane helix</keyword>
<evidence type="ECO:0000256" key="4">
    <source>
        <dbReference type="PROSITE-ProRule" id="PRU01161"/>
    </source>
</evidence>
<dbReference type="JaponicusDB" id="SJAG_02487">
    <property type="gene designation" value="ptl1"/>
</dbReference>
<accession>B6K2M0</accession>
<dbReference type="STRING" id="402676.B6K2M0"/>
<dbReference type="GO" id="GO:0004806">
    <property type="term" value="F:triacylglycerol lipase activity"/>
    <property type="evidence" value="ECO:0007669"/>
    <property type="project" value="EnsemblFungi"/>
</dbReference>
<dbReference type="SUPFAM" id="SSF52151">
    <property type="entry name" value="FabD/lysophospholipase-like"/>
    <property type="match status" value="1"/>
</dbReference>
<evidence type="ECO:0000313" key="9">
    <source>
        <dbReference type="Proteomes" id="UP000001744"/>
    </source>
</evidence>
<dbReference type="eggNOG" id="KOG2214">
    <property type="taxonomic scope" value="Eukaryota"/>
</dbReference>
<keyword evidence="5" id="KW-0472">Membrane</keyword>
<evidence type="ECO:0000256" key="5">
    <source>
        <dbReference type="SAM" id="Phobius"/>
    </source>
</evidence>
<dbReference type="InterPro" id="IPR016035">
    <property type="entry name" value="Acyl_Trfase/lysoPLipase"/>
</dbReference>
<dbReference type="InterPro" id="IPR050301">
    <property type="entry name" value="NTE"/>
</dbReference>
<name>B6K2M0_SCHJY</name>
<dbReference type="PANTHER" id="PTHR14226">
    <property type="entry name" value="NEUROPATHY TARGET ESTERASE/SWISS CHEESE D.MELANOGASTER"/>
    <property type="match status" value="1"/>
</dbReference>
<dbReference type="RefSeq" id="XP_002173694.1">
    <property type="nucleotide sequence ID" value="XM_002173658.2"/>
</dbReference>
<dbReference type="PROSITE" id="PS51635">
    <property type="entry name" value="PNPLA"/>
    <property type="match status" value="1"/>
</dbReference>
<gene>
    <name evidence="8" type="primary">ptl1</name>
    <name evidence="7" type="ORF">SJAG_02487</name>
</gene>
<feature type="domain" description="PNPLA" evidence="6">
    <location>
        <begin position="183"/>
        <end position="359"/>
    </location>
</feature>
<dbReference type="Pfam" id="PF01734">
    <property type="entry name" value="Patatin"/>
    <property type="match status" value="1"/>
</dbReference>
<dbReference type="HOGENOM" id="CLU_009031_5_0_1"/>
<keyword evidence="1" id="KW-0378">Hydrolase</keyword>
<dbReference type="Proteomes" id="UP000001744">
    <property type="component" value="Unassembled WGS sequence"/>
</dbReference>
<dbReference type="InterPro" id="IPR021771">
    <property type="entry name" value="Triacylglycerol_lipase_N"/>
</dbReference>
<dbReference type="InterPro" id="IPR002641">
    <property type="entry name" value="PNPLA_dom"/>
</dbReference>